<dbReference type="OrthoDB" id="184880at2759"/>
<sequence length="111" mass="12565">EWHESFDCVYQKLTLSGAGQHSLEDCVDKLIGLVKPGGWIKFIDADFTGKSSNGLVMQEFETLVQAFLDTLSVGFHYAKEIRSWLEDVGIEYVQERIFETTYGATCETKSM</sequence>
<organism evidence="1 2">
    <name type="scientific">Zopfia rhizophila CBS 207.26</name>
    <dbReference type="NCBI Taxonomy" id="1314779"/>
    <lineage>
        <taxon>Eukaryota</taxon>
        <taxon>Fungi</taxon>
        <taxon>Dikarya</taxon>
        <taxon>Ascomycota</taxon>
        <taxon>Pezizomycotina</taxon>
        <taxon>Dothideomycetes</taxon>
        <taxon>Dothideomycetes incertae sedis</taxon>
        <taxon>Zopfiaceae</taxon>
        <taxon>Zopfia</taxon>
    </lineage>
</organism>
<proteinExistence type="predicted"/>
<dbReference type="InterPro" id="IPR029063">
    <property type="entry name" value="SAM-dependent_MTases_sf"/>
</dbReference>
<evidence type="ECO:0000313" key="1">
    <source>
        <dbReference type="EMBL" id="KAF2179224.1"/>
    </source>
</evidence>
<name>A0A6A6DI66_9PEZI</name>
<dbReference type="Proteomes" id="UP000800200">
    <property type="component" value="Unassembled WGS sequence"/>
</dbReference>
<keyword evidence="2" id="KW-1185">Reference proteome</keyword>
<feature type="non-terminal residue" evidence="1">
    <location>
        <position position="111"/>
    </location>
</feature>
<dbReference type="Gene3D" id="3.40.50.150">
    <property type="entry name" value="Vaccinia Virus protein VP39"/>
    <property type="match status" value="1"/>
</dbReference>
<accession>A0A6A6DI66</accession>
<protein>
    <recommendedName>
        <fullName evidence="3">Methyltransferase domain-containing protein</fullName>
    </recommendedName>
</protein>
<feature type="non-terminal residue" evidence="1">
    <location>
        <position position="1"/>
    </location>
</feature>
<dbReference type="SUPFAM" id="SSF53335">
    <property type="entry name" value="S-adenosyl-L-methionine-dependent methyltransferases"/>
    <property type="match status" value="1"/>
</dbReference>
<evidence type="ECO:0008006" key="3">
    <source>
        <dbReference type="Google" id="ProtNLM"/>
    </source>
</evidence>
<evidence type="ECO:0000313" key="2">
    <source>
        <dbReference type="Proteomes" id="UP000800200"/>
    </source>
</evidence>
<dbReference type="AlphaFoldDB" id="A0A6A6DI66"/>
<reference evidence="1" key="1">
    <citation type="journal article" date="2020" name="Stud. Mycol.">
        <title>101 Dothideomycetes genomes: a test case for predicting lifestyles and emergence of pathogens.</title>
        <authorList>
            <person name="Haridas S."/>
            <person name="Albert R."/>
            <person name="Binder M."/>
            <person name="Bloem J."/>
            <person name="Labutti K."/>
            <person name="Salamov A."/>
            <person name="Andreopoulos B."/>
            <person name="Baker S."/>
            <person name="Barry K."/>
            <person name="Bills G."/>
            <person name="Bluhm B."/>
            <person name="Cannon C."/>
            <person name="Castanera R."/>
            <person name="Culley D."/>
            <person name="Daum C."/>
            <person name="Ezra D."/>
            <person name="Gonzalez J."/>
            <person name="Henrissat B."/>
            <person name="Kuo A."/>
            <person name="Liang C."/>
            <person name="Lipzen A."/>
            <person name="Lutzoni F."/>
            <person name="Magnuson J."/>
            <person name="Mondo S."/>
            <person name="Nolan M."/>
            <person name="Ohm R."/>
            <person name="Pangilinan J."/>
            <person name="Park H.-J."/>
            <person name="Ramirez L."/>
            <person name="Alfaro M."/>
            <person name="Sun H."/>
            <person name="Tritt A."/>
            <person name="Yoshinaga Y."/>
            <person name="Zwiers L.-H."/>
            <person name="Turgeon B."/>
            <person name="Goodwin S."/>
            <person name="Spatafora J."/>
            <person name="Crous P."/>
            <person name="Grigoriev I."/>
        </authorList>
    </citation>
    <scope>NUCLEOTIDE SEQUENCE</scope>
    <source>
        <strain evidence="1">CBS 207.26</strain>
    </source>
</reference>
<gene>
    <name evidence="1" type="ORF">K469DRAFT_528823</name>
</gene>
<dbReference type="EMBL" id="ML994668">
    <property type="protein sequence ID" value="KAF2179224.1"/>
    <property type="molecule type" value="Genomic_DNA"/>
</dbReference>